<accession>A0A4Z1A8I1</accession>
<dbReference type="PROSITE" id="PS51257">
    <property type="entry name" value="PROKAR_LIPOPROTEIN"/>
    <property type="match status" value="1"/>
</dbReference>
<evidence type="ECO:0000313" key="1">
    <source>
        <dbReference type="EMBL" id="TGM95189.1"/>
    </source>
</evidence>
<dbReference type="OrthoDB" id="9818075at2"/>
<dbReference type="AlphaFoldDB" id="A0A4Z1A8I1"/>
<dbReference type="EMBL" id="RQHS01000026">
    <property type="protein sequence ID" value="TGM95189.1"/>
    <property type="molecule type" value="Genomic_DNA"/>
</dbReference>
<evidence type="ECO:0008006" key="3">
    <source>
        <dbReference type="Google" id="ProtNLM"/>
    </source>
</evidence>
<keyword evidence="2" id="KW-1185">Reference proteome</keyword>
<protein>
    <recommendedName>
        <fullName evidence="3">Lipoprotein</fullName>
    </recommendedName>
</protein>
<dbReference type="Proteomes" id="UP000297241">
    <property type="component" value="Unassembled WGS sequence"/>
</dbReference>
<evidence type="ECO:0000313" key="2">
    <source>
        <dbReference type="Proteomes" id="UP000297241"/>
    </source>
</evidence>
<dbReference type="RefSeq" id="WP_135758455.1">
    <property type="nucleotide sequence ID" value="NZ_RQHS01000026.1"/>
</dbReference>
<proteinExistence type="predicted"/>
<name>A0A4Z1A8I1_9LEPT</name>
<sequence>MKKILFSFILIFGFNIFSYGCQPGAGSEPISSLAFLFGVVQSVPNSPKYLVQELPTKKDLMKLGSKSSDQSLGAYSILPQSELYTSNLNSEMDAVYSIIQENDLCKYIILNYADTVELGAALVIGDIEFEGKEYKNVSLRYYLQNSVYFIEMKYDLDEYLRRFVTIQVENFNTPSETILLSYFDKIVNPLPYLYSSGYSIVKRANTTYSVQNRSLVHFRVYDQNSSSDLFLRYGKAFRISRVGQDYYFYSSDKEVIPDYTYEGQFYPEFIYELERTFAFVSTSDGYAGKAIGYSTGGFYFQYYNDDFDLILSSNLATLTPASDSMAQYGYPLKFIKAASSSAPILYDEDLPRLWIDTNNNGSFDNGEPKLQTDMEPLSQVCSCGIEVKSYPVFLTDVPYHTPISDVIFNYYNNPLFASFVYNAQSFLDTNRNVIKSALDDGIVNALKYDISTYPVDANPANVEW</sequence>
<comment type="caution">
    <text evidence="1">The sequence shown here is derived from an EMBL/GenBank/DDBJ whole genome shotgun (WGS) entry which is preliminary data.</text>
</comment>
<reference evidence="1" key="1">
    <citation type="journal article" date="2019" name="PLoS Negl. Trop. Dis.">
        <title>Revisiting the worldwide diversity of Leptospira species in the environment.</title>
        <authorList>
            <person name="Vincent A.T."/>
            <person name="Schiettekatte O."/>
            <person name="Bourhy P."/>
            <person name="Veyrier F.J."/>
            <person name="Picardeau M."/>
        </authorList>
    </citation>
    <scope>NUCLEOTIDE SEQUENCE [LARGE SCALE GENOMIC DNA]</scope>
    <source>
        <strain evidence="1">201601113</strain>
    </source>
</reference>
<gene>
    <name evidence="1" type="ORF">EHR06_18975</name>
</gene>
<organism evidence="1 2">
    <name type="scientific">Leptospira dzoumogneensis</name>
    <dbReference type="NCBI Taxonomy" id="2484904"/>
    <lineage>
        <taxon>Bacteria</taxon>
        <taxon>Pseudomonadati</taxon>
        <taxon>Spirochaetota</taxon>
        <taxon>Spirochaetia</taxon>
        <taxon>Leptospirales</taxon>
        <taxon>Leptospiraceae</taxon>
        <taxon>Leptospira</taxon>
    </lineage>
</organism>